<proteinExistence type="predicted"/>
<reference evidence="1 2" key="1">
    <citation type="submission" date="2014-06" db="EMBL/GenBank/DDBJ databases">
        <title>Evolutionary Origins and Diversification of the Mycorrhizal Mutualists.</title>
        <authorList>
            <consortium name="DOE Joint Genome Institute"/>
            <consortium name="Mycorrhizal Genomics Consortium"/>
            <person name="Kohler A."/>
            <person name="Kuo A."/>
            <person name="Nagy L.G."/>
            <person name="Floudas D."/>
            <person name="Copeland A."/>
            <person name="Barry K.W."/>
            <person name="Cichocki N."/>
            <person name="Veneault-Fourrey C."/>
            <person name="LaButti K."/>
            <person name="Lindquist E.A."/>
            <person name="Lipzen A."/>
            <person name="Lundell T."/>
            <person name="Morin E."/>
            <person name="Murat C."/>
            <person name="Riley R."/>
            <person name="Ohm R."/>
            <person name="Sun H."/>
            <person name="Tunlid A."/>
            <person name="Henrissat B."/>
            <person name="Grigoriev I.V."/>
            <person name="Hibbett D.S."/>
            <person name="Martin F."/>
        </authorList>
    </citation>
    <scope>NUCLEOTIDE SEQUENCE [LARGE SCALE GENOMIC DNA]</scope>
    <source>
        <strain evidence="1 2">SS14</strain>
    </source>
</reference>
<sequence>MEVASILAQHPEWDRGPCRLHVPAAGNATGDVNRAIDHISPRSWKGDVTVKNVLLRTCWAMGRNKAETMLAEAGIKVDFDALEEKANINILSPLGKPVGSDGLLDGEIDEVDMVL</sequence>
<protein>
    <submittedName>
        <fullName evidence="1">Uncharacterized protein</fullName>
    </submittedName>
</protein>
<name>A0A0C9V6V7_SPHS4</name>
<dbReference type="EMBL" id="KN837216">
    <property type="protein sequence ID" value="KIJ33190.1"/>
    <property type="molecule type" value="Genomic_DNA"/>
</dbReference>
<dbReference type="Proteomes" id="UP000054279">
    <property type="component" value="Unassembled WGS sequence"/>
</dbReference>
<organism evidence="1 2">
    <name type="scientific">Sphaerobolus stellatus (strain SS14)</name>
    <dbReference type="NCBI Taxonomy" id="990650"/>
    <lineage>
        <taxon>Eukaryota</taxon>
        <taxon>Fungi</taxon>
        <taxon>Dikarya</taxon>
        <taxon>Basidiomycota</taxon>
        <taxon>Agaricomycotina</taxon>
        <taxon>Agaricomycetes</taxon>
        <taxon>Phallomycetidae</taxon>
        <taxon>Geastrales</taxon>
        <taxon>Sphaerobolaceae</taxon>
        <taxon>Sphaerobolus</taxon>
    </lineage>
</organism>
<evidence type="ECO:0000313" key="2">
    <source>
        <dbReference type="Proteomes" id="UP000054279"/>
    </source>
</evidence>
<dbReference type="OrthoDB" id="2691851at2759"/>
<keyword evidence="2" id="KW-1185">Reference proteome</keyword>
<accession>A0A0C9V6V7</accession>
<dbReference type="HOGENOM" id="CLU_2110518_0_0_1"/>
<evidence type="ECO:0000313" key="1">
    <source>
        <dbReference type="EMBL" id="KIJ33190.1"/>
    </source>
</evidence>
<dbReference type="AlphaFoldDB" id="A0A0C9V6V7"/>
<gene>
    <name evidence="1" type="ORF">M422DRAFT_52525</name>
</gene>